<proteinExistence type="inferred from homology"/>
<keyword evidence="11 13" id="KW-0472">Membrane</keyword>
<dbReference type="GO" id="GO:0042910">
    <property type="term" value="F:xenobiotic transmembrane transporter activity"/>
    <property type="evidence" value="ECO:0007669"/>
    <property type="project" value="InterPro"/>
</dbReference>
<dbReference type="PANTHER" id="PTHR43298:SF2">
    <property type="entry name" value="FMN_FAD EXPORTER YEEO-RELATED"/>
    <property type="match status" value="1"/>
</dbReference>
<comment type="function">
    <text evidence="1">Multidrug efflux pump.</text>
</comment>
<keyword evidence="7" id="KW-1003">Cell membrane</keyword>
<reference evidence="14 15" key="1">
    <citation type="submission" date="2019-11" db="EMBL/GenBank/DDBJ databases">
        <title>Isolation of a new High Light Tolerant Cyanobacteria.</title>
        <authorList>
            <person name="Dobson Z."/>
            <person name="Vaughn N."/>
            <person name="Vaughn M."/>
            <person name="Fromme P."/>
            <person name="Mazor Y."/>
        </authorList>
    </citation>
    <scope>NUCLEOTIDE SEQUENCE [LARGE SCALE GENOMIC DNA]</scope>
    <source>
        <strain evidence="14 15">0216</strain>
    </source>
</reference>
<comment type="caution">
    <text evidence="14">The sequence shown here is derived from an EMBL/GenBank/DDBJ whole genome shotgun (WGS) entry which is preliminary data.</text>
</comment>
<dbReference type="CDD" id="cd13131">
    <property type="entry name" value="MATE_NorM_like"/>
    <property type="match status" value="1"/>
</dbReference>
<dbReference type="Pfam" id="PF01554">
    <property type="entry name" value="MatE"/>
    <property type="match status" value="2"/>
</dbReference>
<feature type="transmembrane region" description="Helical" evidence="13">
    <location>
        <begin position="139"/>
        <end position="157"/>
    </location>
</feature>
<evidence type="ECO:0000256" key="2">
    <source>
        <dbReference type="ARBA" id="ARBA00004651"/>
    </source>
</evidence>
<keyword evidence="8 13" id="KW-0812">Transmembrane</keyword>
<gene>
    <name evidence="14" type="ORF">GGC33_17350</name>
</gene>
<feature type="transmembrane region" description="Helical" evidence="13">
    <location>
        <begin position="399"/>
        <end position="419"/>
    </location>
</feature>
<feature type="transmembrane region" description="Helical" evidence="13">
    <location>
        <begin position="99"/>
        <end position="119"/>
    </location>
</feature>
<feature type="transmembrane region" description="Helical" evidence="13">
    <location>
        <begin position="50"/>
        <end position="79"/>
    </location>
</feature>
<organism evidence="14 15">
    <name type="scientific">Cyanobacterium aponinum 0216</name>
    <dbReference type="NCBI Taxonomy" id="2676140"/>
    <lineage>
        <taxon>Bacteria</taxon>
        <taxon>Bacillati</taxon>
        <taxon>Cyanobacteriota</taxon>
        <taxon>Cyanophyceae</taxon>
        <taxon>Oscillatoriophycideae</taxon>
        <taxon>Chroococcales</taxon>
        <taxon>Geminocystaceae</taxon>
        <taxon>Cyanobacterium</taxon>
    </lineage>
</organism>
<evidence type="ECO:0000256" key="6">
    <source>
        <dbReference type="ARBA" id="ARBA00022449"/>
    </source>
</evidence>
<evidence type="ECO:0000256" key="9">
    <source>
        <dbReference type="ARBA" id="ARBA00022989"/>
    </source>
</evidence>
<evidence type="ECO:0000313" key="14">
    <source>
        <dbReference type="EMBL" id="MTF40676.1"/>
    </source>
</evidence>
<feature type="transmembrane region" description="Helical" evidence="13">
    <location>
        <begin position="322"/>
        <end position="341"/>
    </location>
</feature>
<dbReference type="InterPro" id="IPR050222">
    <property type="entry name" value="MATE_MdtK"/>
</dbReference>
<comment type="similarity">
    <text evidence="3">Belongs to the multi antimicrobial extrusion (MATE) (TC 2.A.66.1) family.</text>
</comment>
<dbReference type="PIRSF" id="PIRSF006603">
    <property type="entry name" value="DinF"/>
    <property type="match status" value="1"/>
</dbReference>
<evidence type="ECO:0000256" key="10">
    <source>
        <dbReference type="ARBA" id="ARBA00023065"/>
    </source>
</evidence>
<evidence type="ECO:0000256" key="5">
    <source>
        <dbReference type="ARBA" id="ARBA00022448"/>
    </source>
</evidence>
<dbReference type="GO" id="GO:0005886">
    <property type="term" value="C:plasma membrane"/>
    <property type="evidence" value="ECO:0007669"/>
    <property type="project" value="UniProtKB-SubCell"/>
</dbReference>
<evidence type="ECO:0000256" key="1">
    <source>
        <dbReference type="ARBA" id="ARBA00003408"/>
    </source>
</evidence>
<protein>
    <recommendedName>
        <fullName evidence="4">Probable multidrug resistance protein NorM</fullName>
    </recommendedName>
    <alternativeName>
        <fullName evidence="12">Multidrug-efflux transporter</fullName>
    </alternativeName>
</protein>
<keyword evidence="6" id="KW-0050">Antiport</keyword>
<name>A0A844H3E3_9CHRO</name>
<dbReference type="InterPro" id="IPR002528">
    <property type="entry name" value="MATE_fam"/>
</dbReference>
<dbReference type="GO" id="GO:0015297">
    <property type="term" value="F:antiporter activity"/>
    <property type="evidence" value="ECO:0007669"/>
    <property type="project" value="UniProtKB-KW"/>
</dbReference>
<feature type="transmembrane region" description="Helical" evidence="13">
    <location>
        <begin position="361"/>
        <end position="378"/>
    </location>
</feature>
<feature type="transmembrane region" description="Helical" evidence="13">
    <location>
        <begin position="425"/>
        <end position="447"/>
    </location>
</feature>
<feature type="transmembrane region" description="Helical" evidence="13">
    <location>
        <begin position="241"/>
        <end position="270"/>
    </location>
</feature>
<dbReference type="EMBL" id="WMIA01000042">
    <property type="protein sequence ID" value="MTF40676.1"/>
    <property type="molecule type" value="Genomic_DNA"/>
</dbReference>
<evidence type="ECO:0000313" key="15">
    <source>
        <dbReference type="Proteomes" id="UP000437131"/>
    </source>
</evidence>
<dbReference type="RefSeq" id="WP_155084737.1">
    <property type="nucleotide sequence ID" value="NZ_WMIA01000042.1"/>
</dbReference>
<keyword evidence="10" id="KW-0406">Ion transport</keyword>
<feature type="transmembrane region" description="Helical" evidence="13">
    <location>
        <begin position="196"/>
        <end position="220"/>
    </location>
</feature>
<feature type="transmembrane region" description="Helical" evidence="13">
    <location>
        <begin position="282"/>
        <end position="301"/>
    </location>
</feature>
<evidence type="ECO:0000256" key="3">
    <source>
        <dbReference type="ARBA" id="ARBA00010199"/>
    </source>
</evidence>
<dbReference type="NCBIfam" id="TIGR00797">
    <property type="entry name" value="matE"/>
    <property type="match status" value="1"/>
</dbReference>
<evidence type="ECO:0000256" key="7">
    <source>
        <dbReference type="ARBA" id="ARBA00022475"/>
    </source>
</evidence>
<dbReference type="GO" id="GO:0006811">
    <property type="term" value="P:monoatomic ion transport"/>
    <property type="evidence" value="ECO:0007669"/>
    <property type="project" value="UniProtKB-KW"/>
</dbReference>
<evidence type="ECO:0000256" key="8">
    <source>
        <dbReference type="ARBA" id="ARBA00022692"/>
    </source>
</evidence>
<evidence type="ECO:0000256" key="13">
    <source>
        <dbReference type="SAM" id="Phobius"/>
    </source>
</evidence>
<keyword evidence="5" id="KW-0813">Transport</keyword>
<evidence type="ECO:0000256" key="12">
    <source>
        <dbReference type="ARBA" id="ARBA00031636"/>
    </source>
</evidence>
<keyword evidence="9 13" id="KW-1133">Transmembrane helix</keyword>
<dbReference type="AlphaFoldDB" id="A0A844H3E3"/>
<sequence>MTIPNNEKLSVRTEAQEFLKLAVPLAGAQVAQLTTGFADTVMMGHLGNEILAAGGLASITFFSIMIATSGIVMGVTPLVATAYGAENKTDIEQFTRQGLWLSLLLSIPIMVATAHFNSLVSGLGLDETMLKSVKTYLDIMLWGLFPALGFAMLRGVVSALSQARPIFLIVTIGTGLNILGNYVLGFGALGFPRLELAGLALASTVTLWGMFVALIIYLSVSHHFESYKFFSSLYQLKPKKLWKLFKIGLPIGVFSTLEIGTYTVVSYLVAEFGANGLAAHQIVFQTINIIYMVPLGMSFAATARVGKWFGQNNMVGIRQAGLVGIVLGTLWTTVIVVVLLVFPQQIVGLYIDVLKPENEPIVSLAVSILRVGAIAHIFDGVQKIAYGALQGLQDTRVPMILSFLFYWCIGLTCGYWLAFGWNLDVIGLWLGLLIAVAIASVVFVWRFQALGMNNIRIKLNGN</sequence>
<dbReference type="Proteomes" id="UP000437131">
    <property type="component" value="Unassembled WGS sequence"/>
</dbReference>
<accession>A0A844H3E3</accession>
<comment type="subcellular location">
    <subcellularLocation>
        <location evidence="2">Cell membrane</location>
        <topology evidence="2">Multi-pass membrane protein</topology>
    </subcellularLocation>
</comment>
<dbReference type="InterPro" id="IPR048279">
    <property type="entry name" value="MdtK-like"/>
</dbReference>
<evidence type="ECO:0000256" key="11">
    <source>
        <dbReference type="ARBA" id="ARBA00023136"/>
    </source>
</evidence>
<feature type="transmembrane region" description="Helical" evidence="13">
    <location>
        <begin position="166"/>
        <end position="184"/>
    </location>
</feature>
<evidence type="ECO:0000256" key="4">
    <source>
        <dbReference type="ARBA" id="ARBA00020268"/>
    </source>
</evidence>
<dbReference type="PANTHER" id="PTHR43298">
    <property type="entry name" value="MULTIDRUG RESISTANCE PROTEIN NORM-RELATED"/>
    <property type="match status" value="1"/>
</dbReference>